<proteinExistence type="predicted"/>
<evidence type="ECO:0000313" key="4">
    <source>
        <dbReference type="Proteomes" id="UP000184196"/>
    </source>
</evidence>
<accession>A0A1M4XXR1</accession>
<reference evidence="4" key="1">
    <citation type="submission" date="2016-11" db="EMBL/GenBank/DDBJ databases">
        <authorList>
            <person name="Varghese N."/>
            <person name="Submissions S."/>
        </authorList>
    </citation>
    <scope>NUCLEOTIDE SEQUENCE [LARGE SCALE GENOMIC DNA]</scope>
    <source>
        <strain evidence="4">DSM 11792</strain>
    </source>
</reference>
<dbReference type="InterPro" id="IPR012854">
    <property type="entry name" value="Cu_amine_oxidase-like_N"/>
</dbReference>
<dbReference type="SUPFAM" id="SSF55383">
    <property type="entry name" value="Copper amine oxidase, domain N"/>
    <property type="match status" value="2"/>
</dbReference>
<feature type="transmembrane region" description="Helical" evidence="1">
    <location>
        <begin position="61"/>
        <end position="81"/>
    </location>
</feature>
<keyword evidence="4" id="KW-1185">Reference proteome</keyword>
<keyword evidence="1" id="KW-1133">Transmembrane helix</keyword>
<dbReference type="AlphaFoldDB" id="A0A1M4XXR1"/>
<evidence type="ECO:0000313" key="3">
    <source>
        <dbReference type="EMBL" id="SHE98032.1"/>
    </source>
</evidence>
<feature type="domain" description="Copper amine oxidase-like N-terminal" evidence="2">
    <location>
        <begin position="109"/>
        <end position="217"/>
    </location>
</feature>
<sequence length="398" mass="44637">MEQKFLLARHIAHGKYNSGEWYHAEVFLARHHTCPFRHFHAGDAPGINPEKGVVFMSRRKVLISVLVLLFLIAVLALPALAQQEKVDVYENQKLVKSVVFQIGLKEYFVNGQTPGAKMDVAPFVEQGRTFVPVRYLSNALGVEDKNIGWNEKARLVTLKQPGYPVVELVIGSRQLKSNGKVTNMDVSPLVRSGRTFLPARWVAEALGYQVDWDASLGLVICWPKGEPKPDLSAVKQYLNEQKPKEPQVPGINKPVVDLKGQGEVMEGFYNYRIDPGQKIVYVTMDDIKAHAYDVSGDGDIVKDVRITKDKIYVDWYSTGGVAFGVLLAEGKLLRYRDPDWAFYGKQNFTAQYSVVDDLRDKNDDTGSLPTADITKITHIIIKGQTYLAIENPLYAGKK</sequence>
<organism evidence="3 4">
    <name type="scientific">Desulfofundulus australicus DSM 11792</name>
    <dbReference type="NCBI Taxonomy" id="1121425"/>
    <lineage>
        <taxon>Bacteria</taxon>
        <taxon>Bacillati</taxon>
        <taxon>Bacillota</taxon>
        <taxon>Clostridia</taxon>
        <taxon>Eubacteriales</taxon>
        <taxon>Peptococcaceae</taxon>
        <taxon>Desulfofundulus</taxon>
    </lineage>
</organism>
<dbReference type="Proteomes" id="UP000184196">
    <property type="component" value="Unassembled WGS sequence"/>
</dbReference>
<name>A0A1M4XXR1_9FIRM</name>
<dbReference type="Pfam" id="PF07833">
    <property type="entry name" value="Cu_amine_oxidN1"/>
    <property type="match status" value="1"/>
</dbReference>
<dbReference type="Gene3D" id="3.30.457.10">
    <property type="entry name" value="Copper amine oxidase-like, N-terminal domain"/>
    <property type="match status" value="2"/>
</dbReference>
<dbReference type="InterPro" id="IPR036582">
    <property type="entry name" value="Mao_N_sf"/>
</dbReference>
<evidence type="ECO:0000259" key="2">
    <source>
        <dbReference type="Pfam" id="PF07833"/>
    </source>
</evidence>
<evidence type="ECO:0000256" key="1">
    <source>
        <dbReference type="SAM" id="Phobius"/>
    </source>
</evidence>
<protein>
    <submittedName>
        <fullName evidence="3">Copper amine oxidase N-terminal domain-containing protein</fullName>
    </submittedName>
</protein>
<keyword evidence="1" id="KW-0472">Membrane</keyword>
<dbReference type="EMBL" id="FQUW01000012">
    <property type="protein sequence ID" value="SHE98032.1"/>
    <property type="molecule type" value="Genomic_DNA"/>
</dbReference>
<gene>
    <name evidence="3" type="ORF">SAMN02745218_01203</name>
</gene>
<keyword evidence="1" id="KW-0812">Transmembrane</keyword>